<keyword evidence="4" id="KW-0449">Lipoprotein</keyword>
<keyword evidence="5" id="KW-1185">Reference proteome</keyword>
<dbReference type="InterPro" id="IPR032531">
    <property type="entry name" value="DUF4956"/>
</dbReference>
<dbReference type="InterPro" id="IPR021533">
    <property type="entry name" value="PepSY-like"/>
</dbReference>
<feature type="transmembrane region" description="Helical" evidence="1">
    <location>
        <begin position="204"/>
        <end position="237"/>
    </location>
</feature>
<feature type="domain" description="Putative beta-lactamase-inhibitor-like PepSY-like" evidence="3">
    <location>
        <begin position="57"/>
        <end position="142"/>
    </location>
</feature>
<dbReference type="RefSeq" id="WP_338690675.1">
    <property type="nucleotide sequence ID" value="NZ_AP024702.1"/>
</dbReference>
<feature type="signal peptide" evidence="2">
    <location>
        <begin position="1"/>
        <end position="28"/>
    </location>
</feature>
<feature type="chain" id="PRO_5046963099" evidence="2">
    <location>
        <begin position="29"/>
        <end position="368"/>
    </location>
</feature>
<evidence type="ECO:0000313" key="5">
    <source>
        <dbReference type="Proteomes" id="UP001374893"/>
    </source>
</evidence>
<sequence length="368" mass="41895">MPTIRSTIHSWLLPVVLALVSLAPSLHAAPEEIREAFLSRYGPIESVDWEVDSNGYWEAQFENDGESYRADFDTDGNWIETERNLDFEDLPDPVKTAIRAEHGDREIAEIEEVDSAEKGRFYDVEFQEKGPNQDVQYSQDGEPLGSFIPGISSPLPKIENGQTLADGITLGELALESITNLLTILIYAYLIYYRRHHNHKMMFLLLAFNLFLFPIFLLSSVLTMGFGFTIFALLALVRLRSENFGKAEVAYLLGAVSLTFINSQLSAQVEVFASATVLLTAFLADHPYFWRAAYQTTEIRYRISDTEKMLDRQYLREAISKEFNIIVNEVEIDRVCNKEVRLTVVYSDIEEDTDEKKSGKSKKNGKED</sequence>
<evidence type="ECO:0000313" key="4">
    <source>
        <dbReference type="EMBL" id="BCX48092.1"/>
    </source>
</evidence>
<keyword evidence="1" id="KW-0472">Membrane</keyword>
<evidence type="ECO:0000256" key="1">
    <source>
        <dbReference type="SAM" id="Phobius"/>
    </source>
</evidence>
<dbReference type="Gene3D" id="3.10.450.360">
    <property type="match status" value="1"/>
</dbReference>
<evidence type="ECO:0000256" key="2">
    <source>
        <dbReference type="SAM" id="SignalP"/>
    </source>
</evidence>
<evidence type="ECO:0000259" key="3">
    <source>
        <dbReference type="Pfam" id="PF11396"/>
    </source>
</evidence>
<gene>
    <name evidence="4" type="ORF">HAHE_20000</name>
</gene>
<organism evidence="4 5">
    <name type="scientific">Haloferula helveola</name>
    <dbReference type="NCBI Taxonomy" id="490095"/>
    <lineage>
        <taxon>Bacteria</taxon>
        <taxon>Pseudomonadati</taxon>
        <taxon>Verrucomicrobiota</taxon>
        <taxon>Verrucomicrobiia</taxon>
        <taxon>Verrucomicrobiales</taxon>
        <taxon>Verrucomicrobiaceae</taxon>
        <taxon>Haloferula</taxon>
    </lineage>
</organism>
<proteinExistence type="predicted"/>
<name>A0ABN6H567_9BACT</name>
<keyword evidence="1" id="KW-0812">Transmembrane</keyword>
<dbReference type="SUPFAM" id="SSF160574">
    <property type="entry name" value="BT0923-like"/>
    <property type="match status" value="1"/>
</dbReference>
<dbReference type="Pfam" id="PF16316">
    <property type="entry name" value="DUF4956"/>
    <property type="match status" value="1"/>
</dbReference>
<keyword evidence="1" id="KW-1133">Transmembrane helix</keyword>
<dbReference type="Proteomes" id="UP001374893">
    <property type="component" value="Chromosome"/>
</dbReference>
<keyword evidence="2" id="KW-0732">Signal</keyword>
<protein>
    <submittedName>
        <fullName evidence="4">Lipoprotein</fullName>
    </submittedName>
</protein>
<dbReference type="EMBL" id="AP024702">
    <property type="protein sequence ID" value="BCX48092.1"/>
    <property type="molecule type" value="Genomic_DNA"/>
</dbReference>
<dbReference type="Pfam" id="PF11396">
    <property type="entry name" value="PepSY_like"/>
    <property type="match status" value="1"/>
</dbReference>
<feature type="transmembrane region" description="Helical" evidence="1">
    <location>
        <begin position="173"/>
        <end position="192"/>
    </location>
</feature>
<reference evidence="4 5" key="1">
    <citation type="submission" date="2021-06" db="EMBL/GenBank/DDBJ databases">
        <title>Complete genome of Haloferula helveola possessing various polysaccharide degrading enzymes.</title>
        <authorList>
            <person name="Takami H."/>
            <person name="Huang C."/>
            <person name="Hamasaki K."/>
        </authorList>
    </citation>
    <scope>NUCLEOTIDE SEQUENCE [LARGE SCALE GENOMIC DNA]</scope>
    <source>
        <strain evidence="4 5">CN-1</strain>
    </source>
</reference>
<accession>A0ABN6H567</accession>